<accession>A0A409XY87</accession>
<evidence type="ECO:0000313" key="4">
    <source>
        <dbReference type="Proteomes" id="UP000284706"/>
    </source>
</evidence>
<feature type="transmembrane region" description="Helical" evidence="2">
    <location>
        <begin position="92"/>
        <end position="109"/>
    </location>
</feature>
<reference evidence="3 4" key="1">
    <citation type="journal article" date="2018" name="Evol. Lett.">
        <title>Horizontal gene cluster transfer increased hallucinogenic mushroom diversity.</title>
        <authorList>
            <person name="Reynolds H.T."/>
            <person name="Vijayakumar V."/>
            <person name="Gluck-Thaler E."/>
            <person name="Korotkin H.B."/>
            <person name="Matheny P.B."/>
            <person name="Slot J.C."/>
        </authorList>
    </citation>
    <scope>NUCLEOTIDE SEQUENCE [LARGE SCALE GENOMIC DNA]</scope>
    <source>
        <strain evidence="3 4">SRW20</strain>
    </source>
</reference>
<feature type="transmembrane region" description="Helical" evidence="2">
    <location>
        <begin position="121"/>
        <end position="144"/>
    </location>
</feature>
<dbReference type="InParanoid" id="A0A409XY87"/>
<dbReference type="EMBL" id="NHYE01001418">
    <property type="protein sequence ID" value="PPQ95695.1"/>
    <property type="molecule type" value="Genomic_DNA"/>
</dbReference>
<feature type="region of interest" description="Disordered" evidence="1">
    <location>
        <begin position="291"/>
        <end position="313"/>
    </location>
</feature>
<feature type="transmembrane region" description="Helical" evidence="2">
    <location>
        <begin position="156"/>
        <end position="180"/>
    </location>
</feature>
<comment type="caution">
    <text evidence="3">The sequence shown here is derived from an EMBL/GenBank/DDBJ whole genome shotgun (WGS) entry which is preliminary data.</text>
</comment>
<feature type="transmembrane region" description="Helical" evidence="2">
    <location>
        <begin position="12"/>
        <end position="42"/>
    </location>
</feature>
<keyword evidence="2" id="KW-0812">Transmembrane</keyword>
<keyword evidence="4" id="KW-1185">Reference proteome</keyword>
<evidence type="ECO:0000256" key="1">
    <source>
        <dbReference type="SAM" id="MobiDB-lite"/>
    </source>
</evidence>
<sequence length="313" mass="34583">MASVYDATSSIFGAINVVVVVAYNLATALWGSTVCNSVIFALSSKQPTSKKLLVDRMDLHHFSSNDDNPMKEYVAFGFIVSDSGPSEGESDLIMLTTSVVLATCETFFIHELSKRFRRDHLLSILSLPAVSFPMVFSLGCVFASPSSIWYTYHKNMLLMTIILHAALDTLICAGLLIALLPSYFSRPLAGNRKLEFTSRLLSLAVDSNFLLVFASISNIIMFYFLFSYSSLFVLYMHTTSSLSFMTTVSFLETEGFLINLSATAPEKLEFPPNRISLAVGQRLHLQSVISRPNSGWSAPETESREGEELPSSQ</sequence>
<evidence type="ECO:0000313" key="3">
    <source>
        <dbReference type="EMBL" id="PPQ95695.1"/>
    </source>
</evidence>
<name>A0A409XY87_9AGAR</name>
<organism evidence="3 4">
    <name type="scientific">Gymnopilus dilepis</name>
    <dbReference type="NCBI Taxonomy" id="231916"/>
    <lineage>
        <taxon>Eukaryota</taxon>
        <taxon>Fungi</taxon>
        <taxon>Dikarya</taxon>
        <taxon>Basidiomycota</taxon>
        <taxon>Agaricomycotina</taxon>
        <taxon>Agaricomycetes</taxon>
        <taxon>Agaricomycetidae</taxon>
        <taxon>Agaricales</taxon>
        <taxon>Agaricineae</taxon>
        <taxon>Hymenogastraceae</taxon>
        <taxon>Gymnopilus</taxon>
    </lineage>
</organism>
<keyword evidence="2" id="KW-0472">Membrane</keyword>
<evidence type="ECO:0000256" key="2">
    <source>
        <dbReference type="SAM" id="Phobius"/>
    </source>
</evidence>
<dbReference type="Proteomes" id="UP000284706">
    <property type="component" value="Unassembled WGS sequence"/>
</dbReference>
<gene>
    <name evidence="3" type="ORF">CVT26_008378</name>
</gene>
<feature type="transmembrane region" description="Helical" evidence="2">
    <location>
        <begin position="200"/>
        <end position="226"/>
    </location>
</feature>
<proteinExistence type="predicted"/>
<keyword evidence="2" id="KW-1133">Transmembrane helix</keyword>
<protein>
    <submittedName>
        <fullName evidence="3">Uncharacterized protein</fullName>
    </submittedName>
</protein>
<dbReference type="OrthoDB" id="10352802at2759"/>
<dbReference type="AlphaFoldDB" id="A0A409XY87"/>